<gene>
    <name evidence="1" type="ORF">L6452_05612</name>
</gene>
<name>A0ACB9EH71_ARCLA</name>
<dbReference type="Proteomes" id="UP001055879">
    <property type="component" value="Linkage Group LG02"/>
</dbReference>
<organism evidence="1 2">
    <name type="scientific">Arctium lappa</name>
    <name type="common">Greater burdock</name>
    <name type="synonym">Lappa major</name>
    <dbReference type="NCBI Taxonomy" id="4217"/>
    <lineage>
        <taxon>Eukaryota</taxon>
        <taxon>Viridiplantae</taxon>
        <taxon>Streptophyta</taxon>
        <taxon>Embryophyta</taxon>
        <taxon>Tracheophyta</taxon>
        <taxon>Spermatophyta</taxon>
        <taxon>Magnoliopsida</taxon>
        <taxon>eudicotyledons</taxon>
        <taxon>Gunneridae</taxon>
        <taxon>Pentapetalae</taxon>
        <taxon>asterids</taxon>
        <taxon>campanulids</taxon>
        <taxon>Asterales</taxon>
        <taxon>Asteraceae</taxon>
        <taxon>Carduoideae</taxon>
        <taxon>Cardueae</taxon>
        <taxon>Arctiinae</taxon>
        <taxon>Arctium</taxon>
    </lineage>
</organism>
<keyword evidence="2" id="KW-1185">Reference proteome</keyword>
<protein>
    <submittedName>
        <fullName evidence="1">Uncharacterized protein</fullName>
    </submittedName>
</protein>
<accession>A0ACB9EH71</accession>
<proteinExistence type="predicted"/>
<sequence length="69" mass="8482">MPTQLILDEYIYTYIYIYIYNPTSFHLHTIIYHSFISHITQLNSSLLLLLQIGERRQDRVYQKRKEIYV</sequence>
<dbReference type="EMBL" id="CM042048">
    <property type="protein sequence ID" value="KAI3758065.1"/>
    <property type="molecule type" value="Genomic_DNA"/>
</dbReference>
<evidence type="ECO:0000313" key="1">
    <source>
        <dbReference type="EMBL" id="KAI3758065.1"/>
    </source>
</evidence>
<reference evidence="1 2" key="2">
    <citation type="journal article" date="2022" name="Mol. Ecol. Resour.">
        <title>The genomes of chicory, endive, great burdock and yacon provide insights into Asteraceae paleo-polyploidization history and plant inulin production.</title>
        <authorList>
            <person name="Fan W."/>
            <person name="Wang S."/>
            <person name="Wang H."/>
            <person name="Wang A."/>
            <person name="Jiang F."/>
            <person name="Liu H."/>
            <person name="Zhao H."/>
            <person name="Xu D."/>
            <person name="Zhang Y."/>
        </authorList>
    </citation>
    <scope>NUCLEOTIDE SEQUENCE [LARGE SCALE GENOMIC DNA]</scope>
    <source>
        <strain evidence="2">cv. Niubang</strain>
    </source>
</reference>
<comment type="caution">
    <text evidence="1">The sequence shown here is derived from an EMBL/GenBank/DDBJ whole genome shotgun (WGS) entry which is preliminary data.</text>
</comment>
<reference evidence="2" key="1">
    <citation type="journal article" date="2022" name="Mol. Ecol. Resour.">
        <title>The genomes of chicory, endive, great burdock and yacon provide insights into Asteraceae palaeo-polyploidization history and plant inulin production.</title>
        <authorList>
            <person name="Fan W."/>
            <person name="Wang S."/>
            <person name="Wang H."/>
            <person name="Wang A."/>
            <person name="Jiang F."/>
            <person name="Liu H."/>
            <person name="Zhao H."/>
            <person name="Xu D."/>
            <person name="Zhang Y."/>
        </authorList>
    </citation>
    <scope>NUCLEOTIDE SEQUENCE [LARGE SCALE GENOMIC DNA]</scope>
    <source>
        <strain evidence="2">cv. Niubang</strain>
    </source>
</reference>
<evidence type="ECO:0000313" key="2">
    <source>
        <dbReference type="Proteomes" id="UP001055879"/>
    </source>
</evidence>